<keyword evidence="2" id="KW-1185">Reference proteome</keyword>
<gene>
    <name evidence="1" type="ORF">CHC_T00002384001</name>
</gene>
<dbReference type="GeneID" id="17321220"/>
<evidence type="ECO:0000313" key="1">
    <source>
        <dbReference type="EMBL" id="CDF33686.1"/>
    </source>
</evidence>
<dbReference type="EMBL" id="HG001654">
    <property type="protein sequence ID" value="CDF33686.1"/>
    <property type="molecule type" value="Genomic_DNA"/>
</dbReference>
<evidence type="ECO:0000313" key="2">
    <source>
        <dbReference type="Proteomes" id="UP000012073"/>
    </source>
</evidence>
<dbReference type="Gramene" id="CDF33686">
    <property type="protein sequence ID" value="CDF33686"/>
    <property type="gene ID" value="CHC_T00002384001"/>
</dbReference>
<dbReference type="KEGG" id="ccp:CHC_T00002384001"/>
<dbReference type="RefSeq" id="XP_005713505.1">
    <property type="nucleotide sequence ID" value="XM_005713448.1"/>
</dbReference>
<sequence length="95" mass="10234">MCAHQNRPDAPTISVSPRIAAWIRTIFQTTCVSSVLRAFPRDETPCVSTLDISLGSVLVDGFSAGASGFVCTDCGSRIISKKIRTQAQKTKMKNS</sequence>
<name>R7Q8H4_CHOCR</name>
<proteinExistence type="predicted"/>
<organism evidence="1 2">
    <name type="scientific">Chondrus crispus</name>
    <name type="common">Carrageen Irish moss</name>
    <name type="synonym">Polymorpha crispa</name>
    <dbReference type="NCBI Taxonomy" id="2769"/>
    <lineage>
        <taxon>Eukaryota</taxon>
        <taxon>Rhodophyta</taxon>
        <taxon>Florideophyceae</taxon>
        <taxon>Rhodymeniophycidae</taxon>
        <taxon>Gigartinales</taxon>
        <taxon>Gigartinaceae</taxon>
        <taxon>Chondrus</taxon>
    </lineage>
</organism>
<reference evidence="2" key="1">
    <citation type="journal article" date="2013" name="Proc. Natl. Acad. Sci. U.S.A.">
        <title>Genome structure and metabolic features in the red seaweed Chondrus crispus shed light on evolution of the Archaeplastida.</title>
        <authorList>
            <person name="Collen J."/>
            <person name="Porcel B."/>
            <person name="Carre W."/>
            <person name="Ball S.G."/>
            <person name="Chaparro C."/>
            <person name="Tonon T."/>
            <person name="Barbeyron T."/>
            <person name="Michel G."/>
            <person name="Noel B."/>
            <person name="Valentin K."/>
            <person name="Elias M."/>
            <person name="Artiguenave F."/>
            <person name="Arun A."/>
            <person name="Aury J.M."/>
            <person name="Barbosa-Neto J.F."/>
            <person name="Bothwell J.H."/>
            <person name="Bouget F.Y."/>
            <person name="Brillet L."/>
            <person name="Cabello-Hurtado F."/>
            <person name="Capella-Gutierrez S."/>
            <person name="Charrier B."/>
            <person name="Cladiere L."/>
            <person name="Cock J.M."/>
            <person name="Coelho S.M."/>
            <person name="Colleoni C."/>
            <person name="Czjzek M."/>
            <person name="Da Silva C."/>
            <person name="Delage L."/>
            <person name="Denoeud F."/>
            <person name="Deschamps P."/>
            <person name="Dittami S.M."/>
            <person name="Gabaldon T."/>
            <person name="Gachon C.M."/>
            <person name="Groisillier A."/>
            <person name="Herve C."/>
            <person name="Jabbari K."/>
            <person name="Katinka M."/>
            <person name="Kloareg B."/>
            <person name="Kowalczyk N."/>
            <person name="Labadie K."/>
            <person name="Leblanc C."/>
            <person name="Lopez P.J."/>
            <person name="McLachlan D.H."/>
            <person name="Meslet-Cladiere L."/>
            <person name="Moustafa A."/>
            <person name="Nehr Z."/>
            <person name="Nyvall Collen P."/>
            <person name="Panaud O."/>
            <person name="Partensky F."/>
            <person name="Poulain J."/>
            <person name="Rensing S.A."/>
            <person name="Rousvoal S."/>
            <person name="Samson G."/>
            <person name="Symeonidi A."/>
            <person name="Weissenbach J."/>
            <person name="Zambounis A."/>
            <person name="Wincker P."/>
            <person name="Boyen C."/>
        </authorList>
    </citation>
    <scope>NUCLEOTIDE SEQUENCE [LARGE SCALE GENOMIC DNA]</scope>
    <source>
        <strain evidence="2">cv. Stackhouse</strain>
    </source>
</reference>
<accession>R7Q8H4</accession>
<dbReference type="AlphaFoldDB" id="R7Q8H4"/>
<dbReference type="Proteomes" id="UP000012073">
    <property type="component" value="Unassembled WGS sequence"/>
</dbReference>
<protein>
    <submittedName>
        <fullName evidence="1">Uncharacterized protein</fullName>
    </submittedName>
</protein>